<keyword evidence="2" id="KW-0472">Membrane</keyword>
<feature type="transmembrane region" description="Helical" evidence="2">
    <location>
        <begin position="149"/>
        <end position="169"/>
    </location>
</feature>
<evidence type="ECO:0000259" key="3">
    <source>
        <dbReference type="PROSITE" id="PS50112"/>
    </source>
</evidence>
<dbReference type="Proteomes" id="UP001172743">
    <property type="component" value="Unassembled WGS sequence"/>
</dbReference>
<dbReference type="SMART" id="SM00091">
    <property type="entry name" value="PAS"/>
    <property type="match status" value="1"/>
</dbReference>
<accession>A0ABT8GPY5</accession>
<dbReference type="SUPFAM" id="SSF55785">
    <property type="entry name" value="PYP-like sensor domain (PAS domain)"/>
    <property type="match status" value="1"/>
</dbReference>
<name>A0ABT8GPY5_9BACL</name>
<dbReference type="Pfam" id="PF07228">
    <property type="entry name" value="SpoIIE"/>
    <property type="match status" value="1"/>
</dbReference>
<dbReference type="InterPro" id="IPR036457">
    <property type="entry name" value="PPM-type-like_dom_sf"/>
</dbReference>
<dbReference type="EMBL" id="JAUHTQ010000003">
    <property type="protein sequence ID" value="MDN4492986.1"/>
    <property type="molecule type" value="Genomic_DNA"/>
</dbReference>
<dbReference type="InterPro" id="IPR035965">
    <property type="entry name" value="PAS-like_dom_sf"/>
</dbReference>
<feature type="transmembrane region" description="Helical" evidence="2">
    <location>
        <begin position="214"/>
        <end position="231"/>
    </location>
</feature>
<feature type="transmembrane region" description="Helical" evidence="2">
    <location>
        <begin position="189"/>
        <end position="207"/>
    </location>
</feature>
<keyword evidence="5" id="KW-1185">Reference proteome</keyword>
<evidence type="ECO:0000256" key="2">
    <source>
        <dbReference type="SAM" id="Phobius"/>
    </source>
</evidence>
<feature type="transmembrane region" description="Helical" evidence="2">
    <location>
        <begin position="115"/>
        <end position="137"/>
    </location>
</feature>
<dbReference type="Gene3D" id="3.30.450.20">
    <property type="entry name" value="PAS domain"/>
    <property type="match status" value="1"/>
</dbReference>
<evidence type="ECO:0000313" key="4">
    <source>
        <dbReference type="EMBL" id="MDN4492986.1"/>
    </source>
</evidence>
<organism evidence="4 5">
    <name type="scientific">Ureibacillus aquaedulcis</name>
    <dbReference type="NCBI Taxonomy" id="3058421"/>
    <lineage>
        <taxon>Bacteria</taxon>
        <taxon>Bacillati</taxon>
        <taxon>Bacillota</taxon>
        <taxon>Bacilli</taxon>
        <taxon>Bacillales</taxon>
        <taxon>Caryophanaceae</taxon>
        <taxon>Ureibacillus</taxon>
    </lineage>
</organism>
<keyword evidence="2" id="KW-1133">Transmembrane helix</keyword>
<dbReference type="PANTHER" id="PTHR43156:SF2">
    <property type="entry name" value="STAGE II SPORULATION PROTEIN E"/>
    <property type="match status" value="1"/>
</dbReference>
<feature type="domain" description="PAS" evidence="3">
    <location>
        <begin position="279"/>
        <end position="324"/>
    </location>
</feature>
<evidence type="ECO:0000313" key="5">
    <source>
        <dbReference type="Proteomes" id="UP001172743"/>
    </source>
</evidence>
<dbReference type="Pfam" id="PF17159">
    <property type="entry name" value="MASE3"/>
    <property type="match status" value="1"/>
</dbReference>
<dbReference type="Gene3D" id="3.60.40.10">
    <property type="entry name" value="PPM-type phosphatase domain"/>
    <property type="match status" value="1"/>
</dbReference>
<feature type="transmembrane region" description="Helical" evidence="2">
    <location>
        <begin position="45"/>
        <end position="64"/>
    </location>
</feature>
<dbReference type="InterPro" id="IPR033425">
    <property type="entry name" value="MASE3"/>
</dbReference>
<proteinExistence type="predicted"/>
<reference evidence="4" key="1">
    <citation type="submission" date="2023-07" db="EMBL/GenBank/DDBJ databases">
        <title>Ureibacillus sp. isolated from freshwater well.</title>
        <authorList>
            <person name="Kirdat K."/>
            <person name="Bhatt A."/>
            <person name="Teware R."/>
            <person name="Bhavsar Y."/>
            <person name="Yadav A."/>
        </authorList>
    </citation>
    <scope>NUCLEOTIDE SEQUENCE</scope>
    <source>
        <strain evidence="4">BA0131</strain>
    </source>
</reference>
<keyword evidence="2" id="KW-0812">Transmembrane</keyword>
<evidence type="ECO:0000256" key="1">
    <source>
        <dbReference type="ARBA" id="ARBA00022801"/>
    </source>
</evidence>
<keyword evidence="1" id="KW-0378">Hydrolase</keyword>
<comment type="caution">
    <text evidence="4">The sequence shown here is derived from an EMBL/GenBank/DDBJ whole genome shotgun (WGS) entry which is preliminary data.</text>
</comment>
<protein>
    <submittedName>
        <fullName evidence="4">MASE3 domain-containing protein</fullName>
    </submittedName>
</protein>
<dbReference type="PROSITE" id="PS50112">
    <property type="entry name" value="PAS"/>
    <property type="match status" value="1"/>
</dbReference>
<dbReference type="PANTHER" id="PTHR43156">
    <property type="entry name" value="STAGE II SPORULATION PROTEIN E-RELATED"/>
    <property type="match status" value="1"/>
</dbReference>
<dbReference type="Pfam" id="PF13426">
    <property type="entry name" value="PAS_9"/>
    <property type="match status" value="1"/>
</dbReference>
<dbReference type="RefSeq" id="WP_301137246.1">
    <property type="nucleotide sequence ID" value="NZ_JAUHTQ010000003.1"/>
</dbReference>
<dbReference type="InterPro" id="IPR052016">
    <property type="entry name" value="Bact_Sigma-Reg"/>
</dbReference>
<dbReference type="NCBIfam" id="TIGR00229">
    <property type="entry name" value="sensory_box"/>
    <property type="match status" value="1"/>
</dbReference>
<dbReference type="InterPro" id="IPR000014">
    <property type="entry name" value="PAS"/>
</dbReference>
<dbReference type="SUPFAM" id="SSF81606">
    <property type="entry name" value="PP2C-like"/>
    <property type="match status" value="1"/>
</dbReference>
<dbReference type="SMART" id="SM00331">
    <property type="entry name" value="PP2C_SIG"/>
    <property type="match status" value="1"/>
</dbReference>
<sequence>MIAFIQRMAPHTRLLALVSILFFVLLNFQIDFFSELYQPIRHNHLALHAILEMVSIFVSITIALHGWVPFKETMSANWLLFSSVFLVVALLDLMHTFTFAGMPYFIIASNSQASIWFWVAARLTESIIFLIVILLPLKTRVKFSSGKYFYLFGLLYFLVVSFVIFRFYADLPLIIDNGHPTLLKNGFEYLAMIIHVAVLFKVIYGGSTMIYREIALASFYLILSSWLFTSYEEMNEYRNMAGHIFKVLGYYYLLRHMYYRKIEKPYADLHDLGARHELLLNSVAEGIYGINKEGKVTFINASALRMLGYERAEILGHDFHDLIHRTAEGSRFAKENCLTSQTALDGKSRNSKNQFFKRKDGLIFPVSMKTEPMLENGEQNGTVITFSDLSFELQFDELQREKRQFELELNLAVKLQESLNPQQMKWKDQEDVGAVSVPFRTLNGDFYTIVPRGNLLMMAIADISGKGIPAAIQKSMMVYALEDFNSRYEQPHDVLTSMNTFIHDYTSDYSFVTVTMVNYNKATRLFSYSTGGHEPILWYRAGCSELIELHTKNPALGIFEDSLYTTQSVELEPGDLIILYTDGVTECRNEDSPDGIELLWEALMRMDHTQPGDILAQQLLDEVNQLRPNEVHDDQTIIILKA</sequence>
<dbReference type="CDD" id="cd00130">
    <property type="entry name" value="PAS"/>
    <property type="match status" value="1"/>
</dbReference>
<feature type="transmembrane region" description="Helical" evidence="2">
    <location>
        <begin position="76"/>
        <end position="95"/>
    </location>
</feature>
<gene>
    <name evidence="4" type="ORF">QYB95_05485</name>
</gene>
<dbReference type="InterPro" id="IPR001932">
    <property type="entry name" value="PPM-type_phosphatase-like_dom"/>
</dbReference>